<gene>
    <name evidence="1" type="ORF">TCEB3V08_LOCUS6493</name>
</gene>
<reference evidence="1" key="1">
    <citation type="submission" date="2020-11" db="EMBL/GenBank/DDBJ databases">
        <authorList>
            <person name="Tran Van P."/>
        </authorList>
    </citation>
    <scope>NUCLEOTIDE SEQUENCE</scope>
</reference>
<dbReference type="EMBL" id="OC318550">
    <property type="protein sequence ID" value="CAD7402459.1"/>
    <property type="molecule type" value="Genomic_DNA"/>
</dbReference>
<name>A0A7R9CTZ9_TIMCR</name>
<proteinExistence type="predicted"/>
<protein>
    <submittedName>
        <fullName evidence="1">Uncharacterized protein</fullName>
    </submittedName>
</protein>
<accession>A0A7R9CTZ9</accession>
<dbReference type="AlphaFoldDB" id="A0A7R9CTZ9"/>
<evidence type="ECO:0000313" key="1">
    <source>
        <dbReference type="EMBL" id="CAD7402459.1"/>
    </source>
</evidence>
<sequence length="151" mass="16931">MLTSPEVNNTGEAEVALLAEWQRRLEESKTGRRTFKLFPNVVERLENGYLEPSRSLVHFITGKGLSSAFLRKQGFIDSSVCVFVDRRERQNIGWSSNSDRVPLPQAGDRRMLATAECTTEPVGNGMTDGGGYQGLKISGVNQLEWWKAIKR</sequence>
<organism evidence="1">
    <name type="scientific">Timema cristinae</name>
    <name type="common">Walking stick</name>
    <dbReference type="NCBI Taxonomy" id="61476"/>
    <lineage>
        <taxon>Eukaryota</taxon>
        <taxon>Metazoa</taxon>
        <taxon>Ecdysozoa</taxon>
        <taxon>Arthropoda</taxon>
        <taxon>Hexapoda</taxon>
        <taxon>Insecta</taxon>
        <taxon>Pterygota</taxon>
        <taxon>Neoptera</taxon>
        <taxon>Polyneoptera</taxon>
        <taxon>Phasmatodea</taxon>
        <taxon>Timematodea</taxon>
        <taxon>Timematoidea</taxon>
        <taxon>Timematidae</taxon>
        <taxon>Timema</taxon>
    </lineage>
</organism>